<evidence type="ECO:0000313" key="1">
    <source>
        <dbReference type="EMBL" id="GET85692.1"/>
    </source>
</evidence>
<dbReference type="SUPFAM" id="SSF55129">
    <property type="entry name" value="Ribosomal protein L30p/L7e"/>
    <property type="match status" value="1"/>
</dbReference>
<organism evidence="1 2">
    <name type="scientific">Leishmania tarentolae</name>
    <name type="common">Sauroleishmania tarentolae</name>
    <dbReference type="NCBI Taxonomy" id="5689"/>
    <lineage>
        <taxon>Eukaryota</taxon>
        <taxon>Discoba</taxon>
        <taxon>Euglenozoa</taxon>
        <taxon>Kinetoplastea</taxon>
        <taxon>Metakinetoplastina</taxon>
        <taxon>Trypanosomatida</taxon>
        <taxon>Trypanosomatidae</taxon>
        <taxon>Leishmaniinae</taxon>
        <taxon>Leishmania</taxon>
        <taxon>lizard Leishmania</taxon>
    </lineage>
</organism>
<dbReference type="EMBL" id="BLBS01000004">
    <property type="protein sequence ID" value="GET85692.1"/>
    <property type="molecule type" value="Genomic_DNA"/>
</dbReference>
<evidence type="ECO:0000313" key="2">
    <source>
        <dbReference type="Proteomes" id="UP000419144"/>
    </source>
</evidence>
<proteinExistence type="predicted"/>
<dbReference type="InterPro" id="IPR036919">
    <property type="entry name" value="Ribo_uL30_ferredoxin-like_sf"/>
</dbReference>
<dbReference type="VEuPathDB" id="TriTrypDB:LtaPh_0408300"/>
<name>A0A640K8G1_LEITA</name>
<keyword evidence="2" id="KW-1185">Reference proteome</keyword>
<evidence type="ECO:0008006" key="3">
    <source>
        <dbReference type="Google" id="ProtNLM"/>
    </source>
</evidence>
<dbReference type="AlphaFoldDB" id="A0A640K8G1"/>
<accession>A0A640K8G1</accession>
<gene>
    <name evidence="1" type="ORF">LtaPh_0408300</name>
</gene>
<comment type="caution">
    <text evidence="1">The sequence shown here is derived from an EMBL/GenBank/DDBJ whole genome shotgun (WGS) entry which is preliminary data.</text>
</comment>
<reference evidence="1" key="1">
    <citation type="submission" date="2019-11" db="EMBL/GenBank/DDBJ databases">
        <title>Leishmania tarentolae CDS.</title>
        <authorList>
            <person name="Goto Y."/>
            <person name="Yamagishi J."/>
        </authorList>
    </citation>
    <scope>NUCLEOTIDE SEQUENCE [LARGE SCALE GENOMIC DNA]</scope>
    <source>
        <strain evidence="1">Parrot Tar II</strain>
    </source>
</reference>
<sequence length="291" mass="32162">MRLSSSSLAAYVGHIIAHAAVLLSGSLHSSLARVCHPRQHILAHRVYRIRRLPSHTRMLRLPRCVTVSAAVATSVATAAASAQTRLRPSAVCRRDVHLTPSVVAAAAQSPPHQQKPTAAAAAAPASATTSTTAIAAGPYRRVGNVFIVTCIDHPFKFSWEVNRMLRELRLEFMGQTTIVPDLPQVRKRLWRVRHIVRIDQLDLDEAKALIGVPEHVSFRDLAAQIPPTFGRGGSAANPHMRSKMNFMRLRRMRLRDVMHRDQIEQRLLEAKRQALQQQTQKGHDGAAATTA</sequence>
<protein>
    <recommendedName>
        <fullName evidence="3">Ribosomal protein L30 ferredoxin-like fold domain-containing protein</fullName>
    </recommendedName>
</protein>
<dbReference type="Proteomes" id="UP000419144">
    <property type="component" value="Unassembled WGS sequence"/>
</dbReference>
<dbReference type="OrthoDB" id="9973389at2759"/>